<comment type="caution">
    <text evidence="1">The sequence shown here is derived from an EMBL/GenBank/DDBJ whole genome shotgun (WGS) entry which is preliminary data.</text>
</comment>
<keyword evidence="2" id="KW-1185">Reference proteome</keyword>
<proteinExistence type="predicted"/>
<gene>
    <name evidence="1" type="ORF">M9H77_07928</name>
</gene>
<dbReference type="EMBL" id="CM044702">
    <property type="protein sequence ID" value="KAI5676978.1"/>
    <property type="molecule type" value="Genomic_DNA"/>
</dbReference>
<evidence type="ECO:0000313" key="2">
    <source>
        <dbReference type="Proteomes" id="UP001060085"/>
    </source>
</evidence>
<name>A0ACC0BWR5_CATRO</name>
<sequence>MGKAKKLKGVKERKPIMSKVVEETLMDTQCMIINRDMKNGSSTNQDLELMKQSLRNRFGVGNHEVQRQGQPKVKFMELLMVQQSPKIKELSQAKIEESLKIHVRDEISKEEPCCIMSEKSIEIKEKERVENKKRD</sequence>
<protein>
    <submittedName>
        <fullName evidence="1">Uncharacterized protein</fullName>
    </submittedName>
</protein>
<organism evidence="1 2">
    <name type="scientific">Catharanthus roseus</name>
    <name type="common">Madagascar periwinkle</name>
    <name type="synonym">Vinca rosea</name>
    <dbReference type="NCBI Taxonomy" id="4058"/>
    <lineage>
        <taxon>Eukaryota</taxon>
        <taxon>Viridiplantae</taxon>
        <taxon>Streptophyta</taxon>
        <taxon>Embryophyta</taxon>
        <taxon>Tracheophyta</taxon>
        <taxon>Spermatophyta</taxon>
        <taxon>Magnoliopsida</taxon>
        <taxon>eudicotyledons</taxon>
        <taxon>Gunneridae</taxon>
        <taxon>Pentapetalae</taxon>
        <taxon>asterids</taxon>
        <taxon>lamiids</taxon>
        <taxon>Gentianales</taxon>
        <taxon>Apocynaceae</taxon>
        <taxon>Rauvolfioideae</taxon>
        <taxon>Vinceae</taxon>
        <taxon>Catharanthinae</taxon>
        <taxon>Catharanthus</taxon>
    </lineage>
</organism>
<evidence type="ECO:0000313" key="1">
    <source>
        <dbReference type="EMBL" id="KAI5676978.1"/>
    </source>
</evidence>
<accession>A0ACC0BWR5</accession>
<reference evidence="2" key="1">
    <citation type="journal article" date="2023" name="Nat. Plants">
        <title>Single-cell RNA sequencing provides a high-resolution roadmap for understanding the multicellular compartmentation of specialized metabolism.</title>
        <authorList>
            <person name="Sun S."/>
            <person name="Shen X."/>
            <person name="Li Y."/>
            <person name="Li Y."/>
            <person name="Wang S."/>
            <person name="Li R."/>
            <person name="Zhang H."/>
            <person name="Shen G."/>
            <person name="Guo B."/>
            <person name="Wei J."/>
            <person name="Xu J."/>
            <person name="St-Pierre B."/>
            <person name="Chen S."/>
            <person name="Sun C."/>
        </authorList>
    </citation>
    <scope>NUCLEOTIDE SEQUENCE [LARGE SCALE GENOMIC DNA]</scope>
</reference>
<dbReference type="Proteomes" id="UP001060085">
    <property type="component" value="Linkage Group LG02"/>
</dbReference>